<dbReference type="Pfam" id="PF01784">
    <property type="entry name" value="DUF34_NIF3"/>
    <property type="match status" value="1"/>
</dbReference>
<feature type="binding site" evidence="4">
    <location>
        <position position="228"/>
    </location>
    <ligand>
        <name>a divalent metal cation</name>
        <dbReference type="ChEBI" id="CHEBI:60240"/>
        <label>1</label>
    </ligand>
</feature>
<reference evidence="5 6" key="1">
    <citation type="submission" date="2016-08" db="EMBL/GenBank/DDBJ databases">
        <title>Complete genome sequence of Spiroplasma helicoides TABS-2 (DSM 22551).</title>
        <authorList>
            <person name="Shen W.-Y."/>
            <person name="Lo W.-S."/>
            <person name="Lai Y.-C."/>
            <person name="Kuo C.-H."/>
        </authorList>
    </citation>
    <scope>NUCLEOTIDE SEQUENCE [LARGE SCALE GENOMIC DNA]</scope>
    <source>
        <strain evidence="5 6">TABS-2</strain>
    </source>
</reference>
<dbReference type="GO" id="GO:0046872">
    <property type="term" value="F:metal ion binding"/>
    <property type="evidence" value="ECO:0007669"/>
    <property type="project" value="UniProtKB-KW"/>
</dbReference>
<proteinExistence type="inferred from homology"/>
<protein>
    <recommendedName>
        <fullName evidence="2">GTP cyclohydrolase 1 type 2 homolog</fullName>
    </recommendedName>
</protein>
<evidence type="ECO:0000256" key="3">
    <source>
        <dbReference type="ARBA" id="ARBA00022723"/>
    </source>
</evidence>
<dbReference type="SUPFAM" id="SSF102705">
    <property type="entry name" value="NIF3 (NGG1p interacting factor 3)-like"/>
    <property type="match status" value="1"/>
</dbReference>
<keyword evidence="6" id="KW-1185">Reference proteome</keyword>
<evidence type="ECO:0000256" key="1">
    <source>
        <dbReference type="ARBA" id="ARBA00006964"/>
    </source>
</evidence>
<evidence type="ECO:0000256" key="4">
    <source>
        <dbReference type="PIRSR" id="PIRSR602678-1"/>
    </source>
</evidence>
<evidence type="ECO:0000313" key="5">
    <source>
        <dbReference type="EMBL" id="AOG60614.1"/>
    </source>
</evidence>
<dbReference type="PANTHER" id="PTHR13799">
    <property type="entry name" value="NGG1 INTERACTING FACTOR 3"/>
    <property type="match status" value="1"/>
</dbReference>
<dbReference type="Gene3D" id="3.40.1390.30">
    <property type="entry name" value="NIF3 (NGG1p interacting factor 3)-like"/>
    <property type="match status" value="2"/>
</dbReference>
<dbReference type="STRING" id="216938.SHELI_v1c06630"/>
<dbReference type="FunFam" id="3.40.1390.30:FF:000001">
    <property type="entry name" value="GTP cyclohydrolase 1 type 2"/>
    <property type="match status" value="1"/>
</dbReference>
<dbReference type="Proteomes" id="UP000094378">
    <property type="component" value="Chromosome"/>
</dbReference>
<dbReference type="OrthoDB" id="9792792at2"/>
<dbReference type="AlphaFoldDB" id="A0A1B3SL06"/>
<dbReference type="EMBL" id="CP017015">
    <property type="protein sequence ID" value="AOG60614.1"/>
    <property type="molecule type" value="Genomic_DNA"/>
</dbReference>
<name>A0A1B3SL06_9MOLU</name>
<gene>
    <name evidence="5" type="ORF">SHELI_v1c06630</name>
</gene>
<dbReference type="GO" id="GO:0005737">
    <property type="term" value="C:cytoplasm"/>
    <property type="evidence" value="ECO:0007669"/>
    <property type="project" value="TreeGrafter"/>
</dbReference>
<feature type="binding site" evidence="4">
    <location>
        <position position="73"/>
    </location>
    <ligand>
        <name>a divalent metal cation</name>
        <dbReference type="ChEBI" id="CHEBI:60240"/>
        <label>1</label>
    </ligand>
</feature>
<dbReference type="RefSeq" id="WP_069116693.1">
    <property type="nucleotide sequence ID" value="NZ_CP017015.1"/>
</dbReference>
<accession>A0A1B3SL06</accession>
<organism evidence="5 6">
    <name type="scientific">Spiroplasma helicoides</name>
    <dbReference type="NCBI Taxonomy" id="216938"/>
    <lineage>
        <taxon>Bacteria</taxon>
        <taxon>Bacillati</taxon>
        <taxon>Mycoplasmatota</taxon>
        <taxon>Mollicutes</taxon>
        <taxon>Entomoplasmatales</taxon>
        <taxon>Spiroplasmataceae</taxon>
        <taxon>Spiroplasma</taxon>
    </lineage>
</organism>
<sequence>MSKVKINNLINYLKDLFPQSNAAEWDKVGFQIEDVYNLPSQDEVENVLVCMDLTKDALKKAIDKKVNFIITRHPFFFLEKEEELKNPAKKEIFDQLVENQIQVYSIHTNYESSPDNNLMDLIETQFNINENQKVGEFLEGNKIKLLREISLKEVIEKMKFIFGKETTLLTRNSNLENQIKTIYITPGSGASTMVYLHLKDTVFITGEAKWSEWLYADQNNVDMLVLGHYMENHFIDDIESKINKTFNGEINVYTFDIKNPFKYV</sequence>
<evidence type="ECO:0000256" key="2">
    <source>
        <dbReference type="ARBA" id="ARBA00022112"/>
    </source>
</evidence>
<dbReference type="InterPro" id="IPR002678">
    <property type="entry name" value="DUF34/NIF3"/>
</dbReference>
<dbReference type="PANTHER" id="PTHR13799:SF14">
    <property type="entry name" value="GTP CYCLOHYDROLASE 1 TYPE 2 HOMOLOG"/>
    <property type="match status" value="1"/>
</dbReference>
<evidence type="ECO:0000313" key="6">
    <source>
        <dbReference type="Proteomes" id="UP000094378"/>
    </source>
</evidence>
<keyword evidence="3 4" id="KW-0479">Metal-binding</keyword>
<feature type="binding site" evidence="4">
    <location>
        <position position="231"/>
    </location>
    <ligand>
        <name>a divalent metal cation</name>
        <dbReference type="ChEBI" id="CHEBI:60240"/>
        <label>1</label>
    </ligand>
</feature>
<comment type="similarity">
    <text evidence="1">Belongs to the GTP cyclohydrolase I type 2/NIF3 family.</text>
</comment>
<dbReference type="KEGG" id="shj:SHELI_v1c06630"/>
<dbReference type="InterPro" id="IPR036069">
    <property type="entry name" value="DUF34/NIF3_sf"/>
</dbReference>